<comment type="caution">
    <text evidence="1">The sequence shown here is derived from an EMBL/GenBank/DDBJ whole genome shotgun (WGS) entry which is preliminary data.</text>
</comment>
<protein>
    <submittedName>
        <fullName evidence="1">Uncharacterized protein</fullName>
    </submittedName>
</protein>
<dbReference type="RefSeq" id="WP_309188603.1">
    <property type="nucleotide sequence ID" value="NZ_JAHCRT010000020.1"/>
</dbReference>
<keyword evidence="2" id="KW-1185">Reference proteome</keyword>
<name>A0ABU1C655_9ESCH</name>
<evidence type="ECO:0000313" key="2">
    <source>
        <dbReference type="Proteomes" id="UP001235723"/>
    </source>
</evidence>
<evidence type="ECO:0000313" key="1">
    <source>
        <dbReference type="EMBL" id="MDQ9295622.1"/>
    </source>
</evidence>
<reference evidence="1 2" key="1">
    <citation type="submission" date="2021-05" db="EMBL/GenBank/DDBJ databases">
        <title>Genome sequence of E. marmotae isolates.</title>
        <authorList>
            <person name="Binsker U."/>
            <person name="Hammerl J.A."/>
        </authorList>
    </citation>
    <scope>NUCLEOTIDE SEQUENCE [LARGE SCALE GENOMIC DNA]</scope>
    <source>
        <strain evidence="1 2">21-MO00586</strain>
    </source>
</reference>
<gene>
    <name evidence="1" type="ORF">KJE03_19500</name>
</gene>
<dbReference type="EMBL" id="JAHCRT010000020">
    <property type="protein sequence ID" value="MDQ9295622.1"/>
    <property type="molecule type" value="Genomic_DNA"/>
</dbReference>
<accession>A0ABU1C655</accession>
<proteinExistence type="predicted"/>
<dbReference type="Proteomes" id="UP001235723">
    <property type="component" value="Unassembled WGS sequence"/>
</dbReference>
<organism evidence="1 2">
    <name type="scientific">Escherichia marmotae</name>
    <dbReference type="NCBI Taxonomy" id="1499973"/>
    <lineage>
        <taxon>Bacteria</taxon>
        <taxon>Pseudomonadati</taxon>
        <taxon>Pseudomonadota</taxon>
        <taxon>Gammaproteobacteria</taxon>
        <taxon>Enterobacterales</taxon>
        <taxon>Enterobacteriaceae</taxon>
        <taxon>Escherichia</taxon>
    </lineage>
</organism>
<sequence length="178" mass="20057">MFVFYPLLEIVSMVTYSDIKHAYGEMQRHNALIQDALRQEVKLLKECYVRSLGCEDISSASTQPGTGELVRIERVTEGGKYEKCAAACLPMSKDGVIEFRICTLINETPTGNMFIPAYITMEYCDNLIKVCMSLSNGGSDKRAELYVSRGEEVERYEETAGYIKSMLMRFIADQKLSG</sequence>